<organism evidence="1 2">
    <name type="scientific">Bacillus cereus TIAC219</name>
    <dbReference type="NCBI Taxonomy" id="718222"/>
    <lineage>
        <taxon>Bacteria</taxon>
        <taxon>Bacillati</taxon>
        <taxon>Bacillota</taxon>
        <taxon>Bacilli</taxon>
        <taxon>Bacillales</taxon>
        <taxon>Bacillaceae</taxon>
        <taxon>Bacillus</taxon>
        <taxon>Bacillus cereus group</taxon>
    </lineage>
</organism>
<accession>A0ABC9SQN1</accession>
<comment type="caution">
    <text evidence="1">The sequence shown here is derived from an EMBL/GenBank/DDBJ whole genome shotgun (WGS) entry which is preliminary data.</text>
</comment>
<gene>
    <name evidence="1" type="ORF">IAY_06657</name>
</gene>
<proteinExistence type="predicted"/>
<dbReference type="EMBL" id="AHCJ01000082">
    <property type="protein sequence ID" value="EOQ57984.1"/>
    <property type="molecule type" value="Genomic_DNA"/>
</dbReference>
<dbReference type="Proteomes" id="UP000014060">
    <property type="component" value="Unassembled WGS sequence"/>
</dbReference>
<dbReference type="AlphaFoldDB" id="A0ABC9SQN1"/>
<evidence type="ECO:0000313" key="2">
    <source>
        <dbReference type="Proteomes" id="UP000014060"/>
    </source>
</evidence>
<evidence type="ECO:0000313" key="1">
    <source>
        <dbReference type="EMBL" id="EOQ57984.1"/>
    </source>
</evidence>
<feature type="non-terminal residue" evidence="1">
    <location>
        <position position="1"/>
    </location>
</feature>
<dbReference type="RefSeq" id="WP_015670409.1">
    <property type="nucleotide sequence ID" value="NZ_KB976013.1"/>
</dbReference>
<reference evidence="1 2" key="1">
    <citation type="submission" date="2013-01" db="EMBL/GenBank/DDBJ databases">
        <title>The Genome Sequence of Bacillus cereus TIAC219.</title>
        <authorList>
            <consortium name="The Broad Institute Genome Sequencing Platform"/>
            <consortium name="The Broad Institute Genome Sequencing Center for Infectious Disease"/>
            <person name="Feldgarden M."/>
            <person name="Van der Auwera G.A."/>
            <person name="Mahillon J."/>
            <person name="Duprez V."/>
            <person name="Timmery S."/>
            <person name="Mattelet C."/>
            <person name="Dierick K."/>
            <person name="Sun M."/>
            <person name="Yu Z."/>
            <person name="Zhu L."/>
            <person name="Hu X."/>
            <person name="Shank E.B."/>
            <person name="Swiecicka I."/>
            <person name="Hansen B.M."/>
            <person name="Andrup L."/>
            <person name="Walker B."/>
            <person name="Young S.K."/>
            <person name="Zeng Q."/>
            <person name="Gargeya S."/>
            <person name="Fitzgerald M."/>
            <person name="Haas B."/>
            <person name="Abouelleil A."/>
            <person name="Alvarado L."/>
            <person name="Arachchi H.M."/>
            <person name="Berlin A.M."/>
            <person name="Chapman S.B."/>
            <person name="Dewar J."/>
            <person name="Goldberg J."/>
            <person name="Griggs A."/>
            <person name="Gujja S."/>
            <person name="Hansen M."/>
            <person name="Howarth C."/>
            <person name="Imamovic A."/>
            <person name="Larimer J."/>
            <person name="McCowan C."/>
            <person name="Murphy C."/>
            <person name="Neiman D."/>
            <person name="Pearson M."/>
            <person name="Priest M."/>
            <person name="Roberts A."/>
            <person name="Saif S."/>
            <person name="Shea T."/>
            <person name="Sisk P."/>
            <person name="Sykes S."/>
            <person name="Wortman J."/>
            <person name="Nusbaum C."/>
            <person name="Birren B."/>
        </authorList>
    </citation>
    <scope>NUCLEOTIDE SEQUENCE [LARGE SCALE GENOMIC DNA]</scope>
    <source>
        <strain evidence="1 2">TIAC219</strain>
    </source>
</reference>
<sequence length="86" mass="10226">RELYYLKVFLFQSMEIRGVFILKLMGMYSDPYKAILKKYNPGTNKAGREVRSITFFAKDIKEAWNKASDEFEKERESNDTIEVKFI</sequence>
<name>A0ABC9SQN1_BACCE</name>
<protein>
    <submittedName>
        <fullName evidence="1">Uncharacterized protein</fullName>
    </submittedName>
</protein>